<evidence type="ECO:0000256" key="6">
    <source>
        <dbReference type="ARBA" id="ARBA00022741"/>
    </source>
</evidence>
<keyword evidence="8" id="KW-0809">Transit peptide</keyword>
<evidence type="ECO:0000256" key="9">
    <source>
        <dbReference type="ARBA" id="ARBA00023157"/>
    </source>
</evidence>
<evidence type="ECO:0000256" key="11">
    <source>
        <dbReference type="PIRSR" id="PIRSR017901-50"/>
    </source>
</evidence>
<comment type="function">
    <text evidence="10">Catalyzes the synthesis of gamma-glutamylcysteine (gamma-GC).</text>
</comment>
<protein>
    <recommendedName>
        <fullName evidence="10">Glutamate--cysteine ligase</fullName>
        <ecNumber evidence="10">6.3.2.2</ecNumber>
    </recommendedName>
</protein>
<name>A0A317E5J8_9PROT</name>
<dbReference type="Gene3D" id="3.30.590.20">
    <property type="match status" value="1"/>
</dbReference>
<evidence type="ECO:0000256" key="10">
    <source>
        <dbReference type="PIRNR" id="PIRNR017901"/>
    </source>
</evidence>
<evidence type="ECO:0000313" key="12">
    <source>
        <dbReference type="EMBL" id="PWR21466.1"/>
    </source>
</evidence>
<evidence type="ECO:0000256" key="1">
    <source>
        <dbReference type="ARBA" id="ARBA00005006"/>
    </source>
</evidence>
<comment type="catalytic activity">
    <reaction evidence="10">
        <text>L-cysteine + L-glutamate + ATP = gamma-L-glutamyl-L-cysteine + ADP + phosphate + H(+)</text>
        <dbReference type="Rhea" id="RHEA:13285"/>
        <dbReference type="ChEBI" id="CHEBI:15378"/>
        <dbReference type="ChEBI" id="CHEBI:29985"/>
        <dbReference type="ChEBI" id="CHEBI:30616"/>
        <dbReference type="ChEBI" id="CHEBI:35235"/>
        <dbReference type="ChEBI" id="CHEBI:43474"/>
        <dbReference type="ChEBI" id="CHEBI:58173"/>
        <dbReference type="ChEBI" id="CHEBI:456216"/>
        <dbReference type="EC" id="6.3.2.2"/>
    </reaction>
</comment>
<dbReference type="SUPFAM" id="SSF55931">
    <property type="entry name" value="Glutamine synthetase/guanido kinase"/>
    <property type="match status" value="1"/>
</dbReference>
<dbReference type="PANTHER" id="PTHR34378">
    <property type="entry name" value="GLUTAMATE--CYSTEINE LIGASE, CHLOROPLASTIC"/>
    <property type="match status" value="1"/>
</dbReference>
<comment type="similarity">
    <text evidence="2">Belongs to the carboxylate-amine ligase family. Glutamate--cysteine ligase type 2 subfamily.</text>
</comment>
<dbReference type="Proteomes" id="UP000245461">
    <property type="component" value="Unassembled WGS sequence"/>
</dbReference>
<dbReference type="PIRSF" id="PIRSF017901">
    <property type="entry name" value="GCL"/>
    <property type="match status" value="1"/>
</dbReference>
<dbReference type="GO" id="GO:0006750">
    <property type="term" value="P:glutathione biosynthetic process"/>
    <property type="evidence" value="ECO:0007669"/>
    <property type="project" value="UniProtKB-UniRule"/>
</dbReference>
<organism evidence="12 13">
    <name type="scientific">Zavarzinia aquatilis</name>
    <dbReference type="NCBI Taxonomy" id="2211142"/>
    <lineage>
        <taxon>Bacteria</taxon>
        <taxon>Pseudomonadati</taxon>
        <taxon>Pseudomonadota</taxon>
        <taxon>Alphaproteobacteria</taxon>
        <taxon>Rhodospirillales</taxon>
        <taxon>Zavarziniaceae</taxon>
        <taxon>Zavarzinia</taxon>
    </lineage>
</organism>
<evidence type="ECO:0000256" key="2">
    <source>
        <dbReference type="ARBA" id="ARBA00010253"/>
    </source>
</evidence>
<evidence type="ECO:0000256" key="7">
    <source>
        <dbReference type="ARBA" id="ARBA00022840"/>
    </source>
</evidence>
<comment type="caution">
    <text evidence="12">The sequence shown here is derived from an EMBL/GenBank/DDBJ whole genome shotgun (WGS) entry which is preliminary data.</text>
</comment>
<dbReference type="EC" id="6.3.2.2" evidence="10"/>
<dbReference type="EMBL" id="QGLE01000007">
    <property type="protein sequence ID" value="PWR21466.1"/>
    <property type="molecule type" value="Genomic_DNA"/>
</dbReference>
<dbReference type="InterPro" id="IPR011556">
    <property type="entry name" value="Glut_cys_lig_pln_type"/>
</dbReference>
<keyword evidence="7 10" id="KW-0067">ATP-binding</keyword>
<keyword evidence="6 10" id="KW-0547">Nucleotide-binding</keyword>
<dbReference type="PANTHER" id="PTHR34378:SF1">
    <property type="entry name" value="GLUTAMATE--CYSTEINE LIGASE, CHLOROPLASTIC"/>
    <property type="match status" value="1"/>
</dbReference>
<evidence type="ECO:0000313" key="13">
    <source>
        <dbReference type="Proteomes" id="UP000245461"/>
    </source>
</evidence>
<dbReference type="InterPro" id="IPR006336">
    <property type="entry name" value="GCS2"/>
</dbReference>
<dbReference type="InterPro" id="IPR014746">
    <property type="entry name" value="Gln_synth/guanido_kin_cat_dom"/>
</dbReference>
<proteinExistence type="inferred from homology"/>
<feature type="disulfide bond" evidence="11">
    <location>
        <begin position="111"/>
        <end position="331"/>
    </location>
</feature>
<keyword evidence="13" id="KW-1185">Reference proteome</keyword>
<evidence type="ECO:0000256" key="5">
    <source>
        <dbReference type="ARBA" id="ARBA00022684"/>
    </source>
</evidence>
<evidence type="ECO:0000256" key="4">
    <source>
        <dbReference type="ARBA" id="ARBA00022598"/>
    </source>
</evidence>
<dbReference type="NCBIfam" id="TIGR01436">
    <property type="entry name" value="glu_cys_lig_pln"/>
    <property type="match status" value="1"/>
</dbReference>
<keyword evidence="9 11" id="KW-1015">Disulfide bond</keyword>
<dbReference type="InterPro" id="IPR035434">
    <property type="entry name" value="GCL_bact_plant"/>
</dbReference>
<dbReference type="GO" id="GO:0004357">
    <property type="term" value="F:glutamate-cysteine ligase activity"/>
    <property type="evidence" value="ECO:0007669"/>
    <property type="project" value="UniProtKB-UniRule"/>
</dbReference>
<accession>A0A317E5J8</accession>
<comment type="subunit">
    <text evidence="3">Homodimer or monomer when oxidized or reduced, respectively.</text>
</comment>
<dbReference type="AlphaFoldDB" id="A0A317E5J8"/>
<evidence type="ECO:0000256" key="3">
    <source>
        <dbReference type="ARBA" id="ARBA00011153"/>
    </source>
</evidence>
<reference evidence="12 13" key="1">
    <citation type="submission" date="2018-05" db="EMBL/GenBank/DDBJ databases">
        <title>Zavarzinia sp. HR-AS.</title>
        <authorList>
            <person name="Lee Y."/>
            <person name="Jeon C.O."/>
        </authorList>
    </citation>
    <scope>NUCLEOTIDE SEQUENCE [LARGE SCALE GENOMIC DNA]</scope>
    <source>
        <strain evidence="12 13">HR-AS</strain>
    </source>
</reference>
<dbReference type="GO" id="GO:0005524">
    <property type="term" value="F:ATP binding"/>
    <property type="evidence" value="ECO:0007669"/>
    <property type="project" value="UniProtKB-UniRule"/>
</dbReference>
<comment type="pathway">
    <text evidence="1">Sulfur metabolism; glutathione biosynthesis; glutathione from L-cysteine and L-glutamate: step 1/2.</text>
</comment>
<dbReference type="OrthoDB" id="9780152at2"/>
<sequence length="453" mass="50127">MSGVQAAGEPIESRRQLVEWMAGGAKPKSEWRIGTEHEKFGFRLNDLGPVPYGGDNGIRAMLEGLRRFGWAPVYEGENIIALEMNGASISLEPGGQFELSGAPLESIHQTCGEVGVHLEQVHEVARELGLGFIGLGFAPTWKREDVPVMPKGRYDIMRSYMPKKGSLGLDMMLRTSTVQVNLDFGSEADMVAKLRVALALQPVATALFANSPFTEGKPNGFQSYRGHIWSDTDPDRTGLLPFAFEKGFGFEHYVDWALDVPMYFVYRDGKYIDASGQSFRDFLDGRLPALPGEKPHLGDWSAHLTTLFPEARVKRYIEMRGADGGPWKRLCALPALWVGLIYCDDALEACLDLVKDWTSEEREALRAAVPRLGLRAPFRGGTVLDIARKVVDIAEKGLAKRAADNGMGSDETMFLQVLKKTVETGKSPADDLLDAYNGRWAGDIRQLFAEYAY</sequence>
<keyword evidence="4 10" id="KW-0436">Ligase</keyword>
<keyword evidence="5" id="KW-0317">Glutathione biosynthesis</keyword>
<dbReference type="Pfam" id="PF04107">
    <property type="entry name" value="GCS2"/>
    <property type="match status" value="1"/>
</dbReference>
<evidence type="ECO:0000256" key="8">
    <source>
        <dbReference type="ARBA" id="ARBA00022946"/>
    </source>
</evidence>
<comment type="similarity">
    <text evidence="10">Belongs to the glutamate--cysteine ligase type 2 family. EgtA subfamily.</text>
</comment>
<gene>
    <name evidence="12" type="ORF">DKG74_13645</name>
</gene>